<evidence type="ECO:0000313" key="2">
    <source>
        <dbReference type="EMBL" id="KFI52653.1"/>
    </source>
</evidence>
<evidence type="ECO:0000259" key="1">
    <source>
        <dbReference type="Pfam" id="PF03703"/>
    </source>
</evidence>
<reference evidence="2 3" key="1">
    <citation type="submission" date="2014-03" db="EMBL/GenBank/DDBJ databases">
        <title>Genomics of Bifidobacteria.</title>
        <authorList>
            <person name="Ventura M."/>
            <person name="Milani C."/>
            <person name="Lugli G.A."/>
        </authorList>
    </citation>
    <scope>NUCLEOTIDE SEQUENCE [LARGE SCALE GENOMIC DNA]</scope>
    <source>
        <strain evidence="2 3">DSM 23969</strain>
    </source>
</reference>
<dbReference type="PANTHER" id="PTHR34473">
    <property type="entry name" value="UPF0699 TRANSMEMBRANE PROTEIN YDBS"/>
    <property type="match status" value="1"/>
</dbReference>
<feature type="domain" description="YdbS-like PH" evidence="1">
    <location>
        <begin position="7"/>
        <end position="82"/>
    </location>
</feature>
<sequence>MQTRYRYAFNRFMIGDRYLRIRDGWLFRKTTTVPYNRVQHVDTEQGPILRRFGLTTIAIHTAVGEHKIESLDTAEAERVTALIAERVAAAKEDL</sequence>
<keyword evidence="3" id="KW-1185">Reference proteome</keyword>
<dbReference type="Proteomes" id="UP000029108">
    <property type="component" value="Unassembled WGS sequence"/>
</dbReference>
<dbReference type="AlphaFoldDB" id="A0A087A1K3"/>
<accession>A0A087A1K3</accession>
<protein>
    <submittedName>
        <fullName evidence="2">Membrane protein YdbS</fullName>
    </submittedName>
</protein>
<dbReference type="EMBL" id="JGYN01000004">
    <property type="protein sequence ID" value="KFI52653.1"/>
    <property type="molecule type" value="Genomic_DNA"/>
</dbReference>
<dbReference type="STRING" id="1437608.GCA_000771645_02524"/>
<organism evidence="2 3">
    <name type="scientific">Bifidobacterium biavatii DSM 23969</name>
    <dbReference type="NCBI Taxonomy" id="1437608"/>
    <lineage>
        <taxon>Bacteria</taxon>
        <taxon>Bacillati</taxon>
        <taxon>Actinomycetota</taxon>
        <taxon>Actinomycetes</taxon>
        <taxon>Bifidobacteriales</taxon>
        <taxon>Bifidobacteriaceae</taxon>
        <taxon>Bifidobacterium</taxon>
    </lineage>
</organism>
<dbReference type="OrthoDB" id="7364633at2"/>
<dbReference type="InterPro" id="IPR005182">
    <property type="entry name" value="YdbS-like_PH"/>
</dbReference>
<dbReference type="eggNOG" id="COG3402">
    <property type="taxonomic scope" value="Bacteria"/>
</dbReference>
<comment type="caution">
    <text evidence="2">The sequence shown here is derived from an EMBL/GenBank/DDBJ whole genome shotgun (WGS) entry which is preliminary data.</text>
</comment>
<gene>
    <name evidence="2" type="ORF">BBIA_0334</name>
</gene>
<proteinExistence type="predicted"/>
<name>A0A087A1K3_9BIFI</name>
<dbReference type="Pfam" id="PF03703">
    <property type="entry name" value="bPH_2"/>
    <property type="match status" value="1"/>
</dbReference>
<dbReference type="RefSeq" id="WP_051923642.1">
    <property type="nucleotide sequence ID" value="NZ_JDUU01000009.1"/>
</dbReference>
<dbReference type="PANTHER" id="PTHR34473:SF2">
    <property type="entry name" value="UPF0699 TRANSMEMBRANE PROTEIN YDBT"/>
    <property type="match status" value="1"/>
</dbReference>
<evidence type="ECO:0000313" key="3">
    <source>
        <dbReference type="Proteomes" id="UP000029108"/>
    </source>
</evidence>